<feature type="binding site" evidence="6">
    <location>
        <position position="191"/>
    </location>
    <ligand>
        <name>S-adenosyl-L-methionine</name>
        <dbReference type="ChEBI" id="CHEBI:59789"/>
    </ligand>
</feature>
<evidence type="ECO:0000313" key="7">
    <source>
        <dbReference type="EMBL" id="APB32884.1"/>
    </source>
</evidence>
<gene>
    <name evidence="6 7" type="primary">prmA</name>
    <name evidence="7" type="ORF">GlitD10_0570</name>
</gene>
<keyword evidence="2 6" id="KW-0963">Cytoplasm</keyword>
<dbReference type="STRING" id="1188229.GlitD10_0570"/>
<keyword evidence="8" id="KW-1185">Reference proteome</keyword>
<dbReference type="NCBIfam" id="TIGR00406">
    <property type="entry name" value="prmA"/>
    <property type="match status" value="1"/>
</dbReference>
<dbReference type="EC" id="2.1.1.-" evidence="6"/>
<comment type="similarity">
    <text evidence="1 6">Belongs to the methyltransferase superfamily. PrmA family.</text>
</comment>
<organism evidence="7 8">
    <name type="scientific">Gloeomargarita lithophora Alchichica-D10</name>
    <dbReference type="NCBI Taxonomy" id="1188229"/>
    <lineage>
        <taxon>Bacteria</taxon>
        <taxon>Bacillati</taxon>
        <taxon>Cyanobacteriota</taxon>
        <taxon>Cyanophyceae</taxon>
        <taxon>Gloeomargaritales</taxon>
        <taxon>Gloeomargaritaceae</taxon>
        <taxon>Gloeomargarita</taxon>
    </lineage>
</organism>
<evidence type="ECO:0000313" key="8">
    <source>
        <dbReference type="Proteomes" id="UP000180235"/>
    </source>
</evidence>
<keyword evidence="7" id="KW-0687">Ribonucleoprotein</keyword>
<dbReference type="HAMAP" id="MF_00735">
    <property type="entry name" value="Methyltr_PrmA"/>
    <property type="match status" value="1"/>
</dbReference>
<dbReference type="AlphaFoldDB" id="A0A1J0AAB7"/>
<comment type="function">
    <text evidence="6">Methylates ribosomal protein L11.</text>
</comment>
<dbReference type="InterPro" id="IPR029063">
    <property type="entry name" value="SAM-dependent_MTases_sf"/>
</dbReference>
<comment type="subcellular location">
    <subcellularLocation>
        <location evidence="6">Cytoplasm</location>
    </subcellularLocation>
</comment>
<keyword evidence="3 6" id="KW-0489">Methyltransferase</keyword>
<evidence type="ECO:0000256" key="3">
    <source>
        <dbReference type="ARBA" id="ARBA00022603"/>
    </source>
</evidence>
<feature type="binding site" evidence="6">
    <location>
        <position position="238"/>
    </location>
    <ligand>
        <name>S-adenosyl-L-methionine</name>
        <dbReference type="ChEBI" id="CHEBI:59789"/>
    </ligand>
</feature>
<reference evidence="7 8" key="1">
    <citation type="submission" date="2016-10" db="EMBL/GenBank/DDBJ databases">
        <title>Description of Gloeomargarita lithophora gen. nov., sp. nov., a thylakoid-bearing basal-branching cyanobacterium with intracellular carbonates, and proposal for Gloeomargaritales ord. nov.</title>
        <authorList>
            <person name="Moreira D."/>
            <person name="Tavera R."/>
            <person name="Benzerara K."/>
            <person name="Skouri-Panet F."/>
            <person name="Couradeau E."/>
            <person name="Gerard E."/>
            <person name="Loussert C."/>
            <person name="Novelo E."/>
            <person name="Zivanovic Y."/>
            <person name="Lopez-Garcia P."/>
        </authorList>
    </citation>
    <scope>NUCLEOTIDE SEQUENCE [LARGE SCALE GENOMIC DNA]</scope>
    <source>
        <strain evidence="7 8">D10</strain>
    </source>
</reference>
<dbReference type="Gene3D" id="3.40.50.150">
    <property type="entry name" value="Vaccinia Virus protein VP39"/>
    <property type="match status" value="1"/>
</dbReference>
<evidence type="ECO:0000256" key="4">
    <source>
        <dbReference type="ARBA" id="ARBA00022679"/>
    </source>
</evidence>
<dbReference type="EMBL" id="CP017675">
    <property type="protein sequence ID" value="APB32884.1"/>
    <property type="molecule type" value="Genomic_DNA"/>
</dbReference>
<dbReference type="InterPro" id="IPR004498">
    <property type="entry name" value="Ribosomal_PrmA_MeTrfase"/>
</dbReference>
<keyword evidence="7" id="KW-0689">Ribosomal protein</keyword>
<dbReference type="PANTHER" id="PTHR43648">
    <property type="entry name" value="ELECTRON TRANSFER FLAVOPROTEIN BETA SUBUNIT LYSINE METHYLTRANSFERASE"/>
    <property type="match status" value="1"/>
</dbReference>
<keyword evidence="4 6" id="KW-0808">Transferase</keyword>
<dbReference type="GO" id="GO:0005840">
    <property type="term" value="C:ribosome"/>
    <property type="evidence" value="ECO:0007669"/>
    <property type="project" value="UniProtKB-KW"/>
</dbReference>
<dbReference type="SUPFAM" id="SSF53335">
    <property type="entry name" value="S-adenosyl-L-methionine-dependent methyltransferases"/>
    <property type="match status" value="1"/>
</dbReference>
<accession>A0A1J0AAB7</accession>
<feature type="binding site" evidence="6">
    <location>
        <position position="169"/>
    </location>
    <ligand>
        <name>S-adenosyl-L-methionine</name>
        <dbReference type="ChEBI" id="CHEBI:59789"/>
    </ligand>
</feature>
<sequence length="314" mass="35366">MTTPTATSWWEVEIECMPMLEEMAFWRLQELDCRSTATVYGGDWVRITAYAPQAQYRVHHWEALTGLLREDAREAALPIPRVRWQTMDGQDWSEHWKRHWQSQPVGGRFLIQPAWLPVQNPEERLVLRLDPGFAFGTGSHPTTQLCLESLEMRLDSRWGRTDLVIADIGCGSGILAIGALLLGAKQVYAVDTDALAIGATRQNQSLNQIEGARLVVQQGSLSRLAELLTQPLDGFVCNILAETIMDMAPRFRMLTHPKTWGILSGIIQDQLPAVTEVLEEQGWMVGALRQSQDWCCLNIRPDPDYTGTTNSVIQ</sequence>
<dbReference type="CDD" id="cd02440">
    <property type="entry name" value="AdoMet_MTases"/>
    <property type="match status" value="1"/>
</dbReference>
<evidence type="ECO:0000256" key="1">
    <source>
        <dbReference type="ARBA" id="ARBA00009741"/>
    </source>
</evidence>
<dbReference type="OrthoDB" id="9785995at2"/>
<dbReference type="Pfam" id="PF06325">
    <property type="entry name" value="PrmA"/>
    <property type="match status" value="1"/>
</dbReference>
<dbReference type="Proteomes" id="UP000180235">
    <property type="component" value="Chromosome"/>
</dbReference>
<dbReference type="InterPro" id="IPR050078">
    <property type="entry name" value="Ribosomal_L11_MeTrfase_PrmA"/>
</dbReference>
<feature type="binding site" evidence="6">
    <location>
        <position position="143"/>
    </location>
    <ligand>
        <name>S-adenosyl-L-methionine</name>
        <dbReference type="ChEBI" id="CHEBI:59789"/>
    </ligand>
</feature>
<dbReference type="GO" id="GO:0016279">
    <property type="term" value="F:protein-lysine N-methyltransferase activity"/>
    <property type="evidence" value="ECO:0007669"/>
    <property type="project" value="RHEA"/>
</dbReference>
<proteinExistence type="inferred from homology"/>
<evidence type="ECO:0000256" key="2">
    <source>
        <dbReference type="ARBA" id="ARBA00022490"/>
    </source>
</evidence>
<evidence type="ECO:0000256" key="6">
    <source>
        <dbReference type="HAMAP-Rule" id="MF_00735"/>
    </source>
</evidence>
<name>A0A1J0AAB7_9CYAN</name>
<dbReference type="PANTHER" id="PTHR43648:SF1">
    <property type="entry name" value="ELECTRON TRANSFER FLAVOPROTEIN BETA SUBUNIT LYSINE METHYLTRANSFERASE"/>
    <property type="match status" value="1"/>
</dbReference>
<keyword evidence="5 6" id="KW-0949">S-adenosyl-L-methionine</keyword>
<protein>
    <recommendedName>
        <fullName evidence="6">Ribosomal protein L11 methyltransferase</fullName>
        <shortName evidence="6">L11 Mtase</shortName>
        <ecNumber evidence="6">2.1.1.-</ecNumber>
    </recommendedName>
</protein>
<dbReference type="RefSeq" id="WP_071453561.1">
    <property type="nucleotide sequence ID" value="NZ_CP017675.1"/>
</dbReference>
<evidence type="ECO:0000256" key="5">
    <source>
        <dbReference type="ARBA" id="ARBA00022691"/>
    </source>
</evidence>
<dbReference type="KEGG" id="glt:GlitD10_0570"/>
<dbReference type="PIRSF" id="PIRSF000401">
    <property type="entry name" value="RPL11_MTase"/>
    <property type="match status" value="1"/>
</dbReference>
<dbReference type="GO" id="GO:0005737">
    <property type="term" value="C:cytoplasm"/>
    <property type="evidence" value="ECO:0007669"/>
    <property type="project" value="UniProtKB-SubCell"/>
</dbReference>
<comment type="catalytic activity">
    <reaction evidence="6">
        <text>L-lysyl-[protein] + 3 S-adenosyl-L-methionine = N(6),N(6),N(6)-trimethyl-L-lysyl-[protein] + 3 S-adenosyl-L-homocysteine + 3 H(+)</text>
        <dbReference type="Rhea" id="RHEA:54192"/>
        <dbReference type="Rhea" id="RHEA-COMP:9752"/>
        <dbReference type="Rhea" id="RHEA-COMP:13826"/>
        <dbReference type="ChEBI" id="CHEBI:15378"/>
        <dbReference type="ChEBI" id="CHEBI:29969"/>
        <dbReference type="ChEBI" id="CHEBI:57856"/>
        <dbReference type="ChEBI" id="CHEBI:59789"/>
        <dbReference type="ChEBI" id="CHEBI:61961"/>
    </reaction>
</comment>
<dbReference type="GO" id="GO:0032259">
    <property type="term" value="P:methylation"/>
    <property type="evidence" value="ECO:0007669"/>
    <property type="project" value="UniProtKB-KW"/>
</dbReference>